<dbReference type="RefSeq" id="WP_014791901.1">
    <property type="nucleotide sequence ID" value="NC_018016.1"/>
</dbReference>
<dbReference type="EMBL" id="CP003283">
    <property type="protein sequence ID" value="AFL98400.1"/>
    <property type="molecule type" value="Genomic_DNA"/>
</dbReference>
<protein>
    <submittedName>
        <fullName evidence="1">Uncharacterized protein</fullName>
    </submittedName>
</protein>
<dbReference type="GeneID" id="71570538"/>
<keyword evidence="2" id="KW-1185">Reference proteome</keyword>
<sequence>MSNKIKIQRVHSQYYVVNGKAFIQNEQGEWVTPFDVATEEEKTAFKNFLKQF</sequence>
<organism evidence="1 2">
    <name type="scientific">Ornithobacterium rhinotracheale (strain ATCC 51463 / DSM 15997 / CCUG 23171 / CIP 104009 / LMG 9086)</name>
    <dbReference type="NCBI Taxonomy" id="867902"/>
    <lineage>
        <taxon>Bacteria</taxon>
        <taxon>Pseudomonadati</taxon>
        <taxon>Bacteroidota</taxon>
        <taxon>Flavobacteriia</taxon>
        <taxon>Flavobacteriales</taxon>
        <taxon>Weeksellaceae</taxon>
        <taxon>Ornithobacterium</taxon>
    </lineage>
</organism>
<evidence type="ECO:0000313" key="1">
    <source>
        <dbReference type="EMBL" id="AFL98400.1"/>
    </source>
</evidence>
<evidence type="ECO:0000313" key="2">
    <source>
        <dbReference type="Proteomes" id="UP000006051"/>
    </source>
</evidence>
<name>I4A366_ORNRL</name>
<dbReference type="Proteomes" id="UP000006051">
    <property type="component" value="Chromosome"/>
</dbReference>
<gene>
    <name evidence="1" type="ordered locus">Ornrh_2269</name>
</gene>
<dbReference type="KEGG" id="orh:Ornrh_2269"/>
<dbReference type="HOGENOM" id="CLU_3082537_0_0_10"/>
<dbReference type="STRING" id="867902.Ornrh_2269"/>
<accession>I4A366</accession>
<proteinExistence type="predicted"/>
<dbReference type="AlphaFoldDB" id="I4A366"/>
<reference evidence="1 2" key="1">
    <citation type="submission" date="2012-06" db="EMBL/GenBank/DDBJ databases">
        <title>The complete genome of Ornithobacterium rhinotracheale DSM 15997.</title>
        <authorList>
            <consortium name="US DOE Joint Genome Institute (JGI-PGF)"/>
            <person name="Lucas S."/>
            <person name="Copeland A."/>
            <person name="Lapidus A."/>
            <person name="Goodwin L."/>
            <person name="Pitluck S."/>
            <person name="Peters L."/>
            <person name="Mikhailova N."/>
            <person name="Teshima H."/>
            <person name="Kyrpides N."/>
            <person name="Mavromatis K."/>
            <person name="Pagani I."/>
            <person name="Ivanova N."/>
            <person name="Ovchinnikova G."/>
            <person name="Zeytun A."/>
            <person name="Detter J.C."/>
            <person name="Han C."/>
            <person name="Land M."/>
            <person name="Hauser L."/>
            <person name="Markowitz V."/>
            <person name="Cheng J.-F."/>
            <person name="Hugenholtz P."/>
            <person name="Woyke T."/>
            <person name="Wu D."/>
            <person name="Lang E."/>
            <person name="Kopitz M."/>
            <person name="Brambilla E."/>
            <person name="Klenk H.-P."/>
            <person name="Eisen J.A."/>
        </authorList>
    </citation>
    <scope>NUCLEOTIDE SEQUENCE [LARGE SCALE GENOMIC DNA]</scope>
    <source>
        <strain evidence="2">ATCC 51463 / DSM 15997 / CCUG 23171 / LMG 9086</strain>
    </source>
</reference>